<dbReference type="GO" id="GO:0030288">
    <property type="term" value="C:outer membrane-bounded periplasmic space"/>
    <property type="evidence" value="ECO:0007669"/>
    <property type="project" value="TreeGrafter"/>
</dbReference>
<evidence type="ECO:0000256" key="6">
    <source>
        <dbReference type="ARBA" id="ARBA00023125"/>
    </source>
</evidence>
<keyword evidence="3" id="KW-0813">Transport</keyword>
<evidence type="ECO:0000256" key="7">
    <source>
        <dbReference type="ARBA" id="ARBA00023163"/>
    </source>
</evidence>
<evidence type="ECO:0000256" key="4">
    <source>
        <dbReference type="ARBA" id="ARBA00022729"/>
    </source>
</evidence>
<evidence type="ECO:0000256" key="5">
    <source>
        <dbReference type="ARBA" id="ARBA00023015"/>
    </source>
</evidence>
<keyword evidence="5" id="KW-0805">Transcription regulation</keyword>
<dbReference type="InterPro" id="IPR009057">
    <property type="entry name" value="Homeodomain-like_sf"/>
</dbReference>
<dbReference type="SMART" id="SM00342">
    <property type="entry name" value="HTH_ARAC"/>
    <property type="match status" value="1"/>
</dbReference>
<dbReference type="InterPro" id="IPR051313">
    <property type="entry name" value="Bact_iron-sidero_bind"/>
</dbReference>
<accession>A0A3M8D3C8</accession>
<protein>
    <submittedName>
        <fullName evidence="11">Helix-turn-helix domain-containing protein</fullName>
    </submittedName>
</protein>
<dbReference type="SUPFAM" id="SSF46689">
    <property type="entry name" value="Homeodomain-like"/>
    <property type="match status" value="2"/>
</dbReference>
<comment type="subcellular location">
    <subcellularLocation>
        <location evidence="1">Cell envelope</location>
    </subcellularLocation>
</comment>
<dbReference type="PANTHER" id="PTHR30532:SF26">
    <property type="entry name" value="IRON(3+)-HYDROXAMATE-BINDING PROTEIN FHUD"/>
    <property type="match status" value="1"/>
</dbReference>
<keyword evidence="6" id="KW-0238">DNA-binding</keyword>
<comment type="caution">
    <text evidence="11">The sequence shown here is derived from an EMBL/GenBank/DDBJ whole genome shotgun (WGS) entry which is preliminary data.</text>
</comment>
<evidence type="ECO:0000313" key="11">
    <source>
        <dbReference type="EMBL" id="RNB82584.1"/>
    </source>
</evidence>
<keyword evidence="8" id="KW-0175">Coiled coil</keyword>
<dbReference type="PANTHER" id="PTHR30532">
    <property type="entry name" value="IRON III DICITRATE-BINDING PERIPLASMIC PROTEIN"/>
    <property type="match status" value="1"/>
</dbReference>
<comment type="similarity">
    <text evidence="2">Belongs to the bacterial solute-binding protein 8 family.</text>
</comment>
<keyword evidence="7" id="KW-0804">Transcription</keyword>
<evidence type="ECO:0000256" key="1">
    <source>
        <dbReference type="ARBA" id="ARBA00004196"/>
    </source>
</evidence>
<dbReference type="InterPro" id="IPR018062">
    <property type="entry name" value="HTH_AraC-typ_CS"/>
</dbReference>
<dbReference type="InterPro" id="IPR018060">
    <property type="entry name" value="HTH_AraC"/>
</dbReference>
<reference evidence="11 12" key="1">
    <citation type="submission" date="2018-10" db="EMBL/GenBank/DDBJ databases">
        <title>Phylogenomics of Brevibacillus.</title>
        <authorList>
            <person name="Dunlap C."/>
        </authorList>
    </citation>
    <scope>NUCLEOTIDE SEQUENCE [LARGE SCALE GENOMIC DNA]</scope>
    <source>
        <strain evidence="11 12">JCM 15774</strain>
    </source>
</reference>
<dbReference type="RefSeq" id="WP_122925366.1">
    <property type="nucleotide sequence ID" value="NZ_RHHU01000012.1"/>
</dbReference>
<sequence length="637" mass="71782">MQAKDPTSLWNEATIHVEDVRRYVLQKTEEWQSYRLPTSCFLYACRGYARLSLAGREYVAQRFFLLHGGRGNALAISEVEDEFEFYLIFYKATIPLSKADAIAGTPFQEVYGFSPEEPVPLFEWANQMEQKWQQPEALGRLHVKALFYQFVHAHLLQKQQQEAQPETEKPSLVEQVMAYLDKHHAEQITLDSLAKQFHYSVRYLTRIFKMQTGYSPIDYLIKVRIQKAAERLQSTDATLQEIAASVGYADPFYFTRLFKKHTGMTPNQYQKRASTQRKGPYRPYDKTELSIAAQEIQRYIDENNSQQVFGGIMQVDRKTTQSMASALIVALSLLVSACAGTPSTAVPNGNVQAETPVTTERTVTDALGHELKVPSQPQRVIASYLEDHLIALGVKPVAQWSVKGNVVQQYLQKDLAGVPLIPHDLPPEVVMSYNPDLLIVDSAEMVAGDRYNQYAKITPTFTVGTEKNNDWRQELLTVGDVLNKKKEAEKVLADYEAKAKDAREQLKKAIGTQSAAALWVTGKAVFVVDEHLSSGDLLYKDLGLTIPEVVKEASKQNDANWKPLSTEKLAELNADHLFVVQGKGVNMDEMKKDPIWSQMPAVKNGHVYVFDDSSSWLYTGAIANSQMIDDVLKSVVK</sequence>
<dbReference type="GO" id="GO:0043565">
    <property type="term" value="F:sequence-specific DNA binding"/>
    <property type="evidence" value="ECO:0007669"/>
    <property type="project" value="InterPro"/>
</dbReference>
<feature type="domain" description="HTH araC/xylS-type" evidence="9">
    <location>
        <begin position="174"/>
        <end position="272"/>
    </location>
</feature>
<feature type="coiled-coil region" evidence="8">
    <location>
        <begin position="478"/>
        <end position="512"/>
    </location>
</feature>
<name>A0A3M8D3C8_9BACL</name>
<gene>
    <name evidence="11" type="ORF">EDM59_20765</name>
</gene>
<dbReference type="Pfam" id="PF12833">
    <property type="entry name" value="HTH_18"/>
    <property type="match status" value="1"/>
</dbReference>
<keyword evidence="12" id="KW-1185">Reference proteome</keyword>
<dbReference type="PROSITE" id="PS50983">
    <property type="entry name" value="FE_B12_PBP"/>
    <property type="match status" value="1"/>
</dbReference>
<dbReference type="GO" id="GO:0003700">
    <property type="term" value="F:DNA-binding transcription factor activity"/>
    <property type="evidence" value="ECO:0007669"/>
    <property type="project" value="InterPro"/>
</dbReference>
<dbReference type="SUPFAM" id="SSF53807">
    <property type="entry name" value="Helical backbone' metal receptor"/>
    <property type="match status" value="1"/>
</dbReference>
<dbReference type="GO" id="GO:1901678">
    <property type="term" value="P:iron coordination entity transport"/>
    <property type="evidence" value="ECO:0007669"/>
    <property type="project" value="UniProtKB-ARBA"/>
</dbReference>
<evidence type="ECO:0000313" key="12">
    <source>
        <dbReference type="Proteomes" id="UP000269573"/>
    </source>
</evidence>
<dbReference type="InterPro" id="IPR002491">
    <property type="entry name" value="ABC_transptr_periplasmic_BD"/>
</dbReference>
<dbReference type="Pfam" id="PF01497">
    <property type="entry name" value="Peripla_BP_2"/>
    <property type="match status" value="1"/>
</dbReference>
<proteinExistence type="inferred from homology"/>
<keyword evidence="4" id="KW-0732">Signal</keyword>
<dbReference type="InterPro" id="IPR020449">
    <property type="entry name" value="Tscrpt_reg_AraC-type_HTH"/>
</dbReference>
<dbReference type="EMBL" id="RHHU01000012">
    <property type="protein sequence ID" value="RNB82584.1"/>
    <property type="molecule type" value="Genomic_DNA"/>
</dbReference>
<dbReference type="Gene3D" id="1.10.10.60">
    <property type="entry name" value="Homeodomain-like"/>
    <property type="match status" value="2"/>
</dbReference>
<feature type="domain" description="Fe/B12 periplasmic-binding" evidence="10">
    <location>
        <begin position="377"/>
        <end position="637"/>
    </location>
</feature>
<evidence type="ECO:0000259" key="10">
    <source>
        <dbReference type="PROSITE" id="PS50983"/>
    </source>
</evidence>
<dbReference type="PROSITE" id="PS01124">
    <property type="entry name" value="HTH_ARAC_FAMILY_2"/>
    <property type="match status" value="1"/>
</dbReference>
<dbReference type="AlphaFoldDB" id="A0A3M8D3C8"/>
<evidence type="ECO:0000256" key="2">
    <source>
        <dbReference type="ARBA" id="ARBA00008814"/>
    </source>
</evidence>
<organism evidence="11 12">
    <name type="scientific">Brevibacillus nitrificans</name>
    <dbReference type="NCBI Taxonomy" id="651560"/>
    <lineage>
        <taxon>Bacteria</taxon>
        <taxon>Bacillati</taxon>
        <taxon>Bacillota</taxon>
        <taxon>Bacilli</taxon>
        <taxon>Bacillales</taxon>
        <taxon>Paenibacillaceae</taxon>
        <taxon>Brevibacillus</taxon>
    </lineage>
</organism>
<dbReference type="Gene3D" id="3.40.50.1980">
    <property type="entry name" value="Nitrogenase molybdenum iron protein domain"/>
    <property type="match status" value="2"/>
</dbReference>
<dbReference type="PRINTS" id="PR00032">
    <property type="entry name" value="HTHARAC"/>
</dbReference>
<evidence type="ECO:0000259" key="9">
    <source>
        <dbReference type="PROSITE" id="PS01124"/>
    </source>
</evidence>
<evidence type="ECO:0000256" key="3">
    <source>
        <dbReference type="ARBA" id="ARBA00022448"/>
    </source>
</evidence>
<dbReference type="Proteomes" id="UP000269573">
    <property type="component" value="Unassembled WGS sequence"/>
</dbReference>
<evidence type="ECO:0000256" key="8">
    <source>
        <dbReference type="SAM" id="Coils"/>
    </source>
</evidence>
<dbReference type="PROSITE" id="PS00041">
    <property type="entry name" value="HTH_ARAC_FAMILY_1"/>
    <property type="match status" value="1"/>
</dbReference>